<name>A0ABU3BP68_9BACT</name>
<dbReference type="InterPro" id="IPR003772">
    <property type="entry name" value="YceD"/>
</dbReference>
<organism evidence="1 2">
    <name type="scientific">Rubrivirga litoralis</name>
    <dbReference type="NCBI Taxonomy" id="3075598"/>
    <lineage>
        <taxon>Bacteria</taxon>
        <taxon>Pseudomonadati</taxon>
        <taxon>Rhodothermota</taxon>
        <taxon>Rhodothermia</taxon>
        <taxon>Rhodothermales</taxon>
        <taxon>Rubricoccaceae</taxon>
        <taxon>Rubrivirga</taxon>
    </lineage>
</organism>
<keyword evidence="2" id="KW-1185">Reference proteome</keyword>
<reference evidence="1 2" key="1">
    <citation type="submission" date="2023-09" db="EMBL/GenBank/DDBJ databases">
        <authorList>
            <person name="Rey-Velasco X."/>
        </authorList>
    </citation>
    <scope>NUCLEOTIDE SEQUENCE [LARGE SCALE GENOMIC DNA]</scope>
    <source>
        <strain evidence="1 2">F394</strain>
    </source>
</reference>
<evidence type="ECO:0000313" key="2">
    <source>
        <dbReference type="Proteomes" id="UP001267426"/>
    </source>
</evidence>
<dbReference type="RefSeq" id="WP_311662416.1">
    <property type="nucleotide sequence ID" value="NZ_JAVRHT010000008.1"/>
</dbReference>
<gene>
    <name evidence="1" type="ORF">RM540_04870</name>
</gene>
<accession>A0ABU3BP68</accession>
<protein>
    <submittedName>
        <fullName evidence="1">DUF177 domain-containing protein</fullName>
    </submittedName>
</protein>
<comment type="caution">
    <text evidence="1">The sequence shown here is derived from an EMBL/GenBank/DDBJ whole genome shotgun (WGS) entry which is preliminary data.</text>
</comment>
<evidence type="ECO:0000313" key="1">
    <source>
        <dbReference type="EMBL" id="MDT0631075.1"/>
    </source>
</evidence>
<sequence>MLRVRIAPLPDGLHDETLRPTAADLGLDPDVFSGIEVDVHLDVAERRVLVAYTARATARLECDRTLAMYDEPVEAAHAVLFTADAPDDEDDDVQPLTDDAVEVDVADPVRDTLLLALPLRRVCPEARDAEIPTAFGGPAEGEPADDRWAALEALRADDADTD</sequence>
<dbReference type="Pfam" id="PF02620">
    <property type="entry name" value="YceD"/>
    <property type="match status" value="1"/>
</dbReference>
<dbReference type="EMBL" id="JAVRHT010000008">
    <property type="protein sequence ID" value="MDT0631075.1"/>
    <property type="molecule type" value="Genomic_DNA"/>
</dbReference>
<dbReference type="Proteomes" id="UP001267426">
    <property type="component" value="Unassembled WGS sequence"/>
</dbReference>
<proteinExistence type="predicted"/>